<accession>A0A4C1ZES3</accession>
<feature type="region of interest" description="Disordered" evidence="1">
    <location>
        <begin position="65"/>
        <end position="94"/>
    </location>
</feature>
<evidence type="ECO:0000313" key="3">
    <source>
        <dbReference type="Proteomes" id="UP000299102"/>
    </source>
</evidence>
<dbReference type="Proteomes" id="UP000299102">
    <property type="component" value="Unassembled WGS sequence"/>
</dbReference>
<gene>
    <name evidence="2" type="ORF">EVAR_50568_1</name>
</gene>
<dbReference type="AlphaFoldDB" id="A0A4C1ZES3"/>
<evidence type="ECO:0000313" key="2">
    <source>
        <dbReference type="EMBL" id="GBP85594.1"/>
    </source>
</evidence>
<name>A0A4C1ZES3_EUMVA</name>
<keyword evidence="3" id="KW-1185">Reference proteome</keyword>
<dbReference type="EMBL" id="BGZK01001747">
    <property type="protein sequence ID" value="GBP85594.1"/>
    <property type="molecule type" value="Genomic_DNA"/>
</dbReference>
<organism evidence="2 3">
    <name type="scientific">Eumeta variegata</name>
    <name type="common">Bagworm moth</name>
    <name type="synonym">Eumeta japonica</name>
    <dbReference type="NCBI Taxonomy" id="151549"/>
    <lineage>
        <taxon>Eukaryota</taxon>
        <taxon>Metazoa</taxon>
        <taxon>Ecdysozoa</taxon>
        <taxon>Arthropoda</taxon>
        <taxon>Hexapoda</taxon>
        <taxon>Insecta</taxon>
        <taxon>Pterygota</taxon>
        <taxon>Neoptera</taxon>
        <taxon>Endopterygota</taxon>
        <taxon>Lepidoptera</taxon>
        <taxon>Glossata</taxon>
        <taxon>Ditrysia</taxon>
        <taxon>Tineoidea</taxon>
        <taxon>Psychidae</taxon>
        <taxon>Oiketicinae</taxon>
        <taxon>Eumeta</taxon>
    </lineage>
</organism>
<reference evidence="2 3" key="1">
    <citation type="journal article" date="2019" name="Commun. Biol.">
        <title>The bagworm genome reveals a unique fibroin gene that provides high tensile strength.</title>
        <authorList>
            <person name="Kono N."/>
            <person name="Nakamura H."/>
            <person name="Ohtoshi R."/>
            <person name="Tomita M."/>
            <person name="Numata K."/>
            <person name="Arakawa K."/>
        </authorList>
    </citation>
    <scope>NUCLEOTIDE SEQUENCE [LARGE SCALE GENOMIC DNA]</scope>
</reference>
<proteinExistence type="predicted"/>
<comment type="caution">
    <text evidence="2">The sequence shown here is derived from an EMBL/GenBank/DDBJ whole genome shotgun (WGS) entry which is preliminary data.</text>
</comment>
<feature type="compositionally biased region" description="Polar residues" evidence="1">
    <location>
        <begin position="81"/>
        <end position="94"/>
    </location>
</feature>
<evidence type="ECO:0000256" key="1">
    <source>
        <dbReference type="SAM" id="MobiDB-lite"/>
    </source>
</evidence>
<sequence length="94" mass="10941">MFKLLPRAKLTYRTIENFWHVRGESHNRRGRRFSSAYGEMDVVRTSDGLSLGGLTTRQRFQERASRQSRWKAVSSGGDSVAETNKFQNYMNRLP</sequence>
<protein>
    <submittedName>
        <fullName evidence="2">Uncharacterized protein</fullName>
    </submittedName>
</protein>